<dbReference type="PANTHER" id="PTHR41247:SF1">
    <property type="entry name" value="HTH-TYPE TRANSCRIPTIONAL REPRESSOR YCNK"/>
    <property type="match status" value="1"/>
</dbReference>
<dbReference type="Gene3D" id="3.30.70.2050">
    <property type="match status" value="1"/>
</dbReference>
<reference evidence="1" key="1">
    <citation type="journal article" date="2021" name="PeerJ">
        <title>Extensive microbial diversity within the chicken gut microbiome revealed by metagenomics and culture.</title>
        <authorList>
            <person name="Gilroy R."/>
            <person name="Ravi A."/>
            <person name="Getino M."/>
            <person name="Pursley I."/>
            <person name="Horton D.L."/>
            <person name="Alikhan N.F."/>
            <person name="Baker D."/>
            <person name="Gharbi K."/>
            <person name="Hall N."/>
            <person name="Watson M."/>
            <person name="Adriaenssens E.M."/>
            <person name="Foster-Nyarko E."/>
            <person name="Jarju S."/>
            <person name="Secka A."/>
            <person name="Antonio M."/>
            <person name="Oren A."/>
            <person name="Chaudhuri R.R."/>
            <person name="La Ragione R."/>
            <person name="Hildebrand F."/>
            <person name="Pallen M.J."/>
        </authorList>
    </citation>
    <scope>NUCLEOTIDE SEQUENCE</scope>
    <source>
        <strain evidence="1">1193</strain>
    </source>
</reference>
<gene>
    <name evidence="1" type="ORF">H9854_06450</name>
</gene>
<proteinExistence type="predicted"/>
<accession>A0A9D2B635</accession>
<evidence type="ECO:0000313" key="2">
    <source>
        <dbReference type="Proteomes" id="UP000824248"/>
    </source>
</evidence>
<dbReference type="Pfam" id="PF05573">
    <property type="entry name" value="NosL"/>
    <property type="match status" value="1"/>
</dbReference>
<dbReference type="SUPFAM" id="SSF160387">
    <property type="entry name" value="NosL/MerB-like"/>
    <property type="match status" value="1"/>
</dbReference>
<dbReference type="PROSITE" id="PS51257">
    <property type="entry name" value="PROKAR_LIPOPROTEIN"/>
    <property type="match status" value="1"/>
</dbReference>
<name>A0A9D2B635_9GAMM</name>
<organism evidence="1 2">
    <name type="scientific">Candidatus Halomonas stercoripullorum</name>
    <dbReference type="NCBI Taxonomy" id="2838617"/>
    <lineage>
        <taxon>Bacteria</taxon>
        <taxon>Pseudomonadati</taxon>
        <taxon>Pseudomonadota</taxon>
        <taxon>Gammaproteobacteria</taxon>
        <taxon>Oceanospirillales</taxon>
        <taxon>Halomonadaceae</taxon>
        <taxon>Halomonas</taxon>
    </lineage>
</organism>
<dbReference type="EMBL" id="DXFC01000189">
    <property type="protein sequence ID" value="HIX61856.1"/>
    <property type="molecule type" value="Genomic_DNA"/>
</dbReference>
<dbReference type="PANTHER" id="PTHR41247">
    <property type="entry name" value="HTH-TYPE TRANSCRIPTIONAL REPRESSOR YCNK"/>
    <property type="match status" value="1"/>
</dbReference>
<protein>
    <submittedName>
        <fullName evidence="1">Nitrous oxide reductase accessory protein NosL</fullName>
    </submittedName>
</protein>
<evidence type="ECO:0000313" key="1">
    <source>
        <dbReference type="EMBL" id="HIX61856.1"/>
    </source>
</evidence>
<comment type="caution">
    <text evidence="1">The sequence shown here is derived from an EMBL/GenBank/DDBJ whole genome shotgun (WGS) entry which is preliminary data.</text>
</comment>
<dbReference type="AlphaFoldDB" id="A0A9D2B635"/>
<reference evidence="1" key="2">
    <citation type="submission" date="2021-04" db="EMBL/GenBank/DDBJ databases">
        <authorList>
            <person name="Gilroy R."/>
        </authorList>
    </citation>
    <scope>NUCLEOTIDE SEQUENCE</scope>
    <source>
        <strain evidence="1">1193</strain>
    </source>
</reference>
<dbReference type="Gene3D" id="3.30.70.2060">
    <property type="match status" value="1"/>
</dbReference>
<dbReference type="Proteomes" id="UP000824248">
    <property type="component" value="Unassembled WGS sequence"/>
</dbReference>
<sequence length="176" mass="19278">MLTRRKFIIMVGGVSLAGLVGCSGEEEQVAVACEPRPFRDDDECAVCGMFVAGFSGPKAQACLQDGRLLVFCSTSDLFVWLLQPDSVPQLRQAYVHDMGATDWEQPSDDALIPADTAVYVTEQPLMGGMGPTLASFGSEEAARHFMAEHEGRLLAYEEIDVQVLNELARRHIEHSM</sequence>
<dbReference type="InterPro" id="IPR008719">
    <property type="entry name" value="N2O_reductase_NosL"/>
</dbReference>